<dbReference type="GO" id="GO:0008380">
    <property type="term" value="P:RNA splicing"/>
    <property type="evidence" value="ECO:0007669"/>
    <property type="project" value="UniProtKB-KW"/>
</dbReference>
<sequence>MGDFEITYYDKCFSAQEELKELQARESRENLMILFKDKEIQKLKSQLQDIEQKISENKKAYSQTNTKTALLHPFVTEEFEFLRKDLQETHQKINSLTMDNYFKKNSEANPPSALNQLVKFMEKTSGEVISETAEGKLDHTTQQINRKKTIVDDLEQKLKENRSYIKHLEIEVAETEDIIIALHAKISQIDVQCEEIKKENAKLSAKNETRGKRH</sequence>
<feature type="coiled-coil region" evidence="6">
    <location>
        <begin position="137"/>
        <end position="206"/>
    </location>
</feature>
<evidence type="ECO:0000313" key="7">
    <source>
        <dbReference type="EMBL" id="OMJ79638.1"/>
    </source>
</evidence>
<dbReference type="EMBL" id="MPUH01000461">
    <property type="protein sequence ID" value="OMJ79638.1"/>
    <property type="molecule type" value="Genomic_DNA"/>
</dbReference>
<proteinExistence type="inferred from homology"/>
<comment type="subcellular location">
    <subcellularLocation>
        <location evidence="1">Nucleus</location>
    </subcellularLocation>
</comment>
<dbReference type="GO" id="GO:0016556">
    <property type="term" value="P:mRNA modification"/>
    <property type="evidence" value="ECO:0007669"/>
    <property type="project" value="InterPro"/>
</dbReference>
<dbReference type="InterPro" id="IPR033757">
    <property type="entry name" value="WTAP"/>
</dbReference>
<name>A0A1R2BS58_9CILI</name>
<evidence type="ECO:0000256" key="2">
    <source>
        <dbReference type="ARBA" id="ARBA00010313"/>
    </source>
</evidence>
<dbReference type="GO" id="GO:0005634">
    <property type="term" value="C:nucleus"/>
    <property type="evidence" value="ECO:0007669"/>
    <property type="project" value="UniProtKB-SubCell"/>
</dbReference>
<dbReference type="Pfam" id="PF17098">
    <property type="entry name" value="Wtap"/>
    <property type="match status" value="1"/>
</dbReference>
<organism evidence="7 8">
    <name type="scientific">Stentor coeruleus</name>
    <dbReference type="NCBI Taxonomy" id="5963"/>
    <lineage>
        <taxon>Eukaryota</taxon>
        <taxon>Sar</taxon>
        <taxon>Alveolata</taxon>
        <taxon>Ciliophora</taxon>
        <taxon>Postciliodesmatophora</taxon>
        <taxon>Heterotrichea</taxon>
        <taxon>Heterotrichida</taxon>
        <taxon>Stentoridae</taxon>
        <taxon>Stentor</taxon>
    </lineage>
</organism>
<keyword evidence="5" id="KW-0539">Nucleus</keyword>
<accession>A0A1R2BS58</accession>
<comment type="similarity">
    <text evidence="2">Belongs to the fl(2)d family.</text>
</comment>
<keyword evidence="4" id="KW-0508">mRNA splicing</keyword>
<evidence type="ECO:0000256" key="3">
    <source>
        <dbReference type="ARBA" id="ARBA00022664"/>
    </source>
</evidence>
<keyword evidence="3" id="KW-0507">mRNA processing</keyword>
<gene>
    <name evidence="7" type="ORF">SteCoe_20315</name>
</gene>
<reference evidence="7 8" key="1">
    <citation type="submission" date="2016-11" db="EMBL/GenBank/DDBJ databases">
        <title>The macronuclear genome of Stentor coeruleus: a giant cell with tiny introns.</title>
        <authorList>
            <person name="Slabodnick M."/>
            <person name="Ruby J.G."/>
            <person name="Reiff S.B."/>
            <person name="Swart E.C."/>
            <person name="Gosai S."/>
            <person name="Prabakaran S."/>
            <person name="Witkowska E."/>
            <person name="Larue G.E."/>
            <person name="Fisher S."/>
            <person name="Freeman R.M."/>
            <person name="Gunawardena J."/>
            <person name="Chu W."/>
            <person name="Stover N.A."/>
            <person name="Gregory B.D."/>
            <person name="Nowacki M."/>
            <person name="Derisi J."/>
            <person name="Roy S.W."/>
            <person name="Marshall W.F."/>
            <person name="Sood P."/>
        </authorList>
    </citation>
    <scope>NUCLEOTIDE SEQUENCE [LARGE SCALE GENOMIC DNA]</scope>
    <source>
        <strain evidence="7">WM001</strain>
    </source>
</reference>
<keyword evidence="6" id="KW-0175">Coiled coil</keyword>
<evidence type="ECO:0000313" key="8">
    <source>
        <dbReference type="Proteomes" id="UP000187209"/>
    </source>
</evidence>
<evidence type="ECO:0000256" key="5">
    <source>
        <dbReference type="ARBA" id="ARBA00023242"/>
    </source>
</evidence>
<protein>
    <submittedName>
        <fullName evidence="7">Uncharacterized protein</fullName>
    </submittedName>
</protein>
<comment type="caution">
    <text evidence="7">The sequence shown here is derived from an EMBL/GenBank/DDBJ whole genome shotgun (WGS) entry which is preliminary data.</text>
</comment>
<evidence type="ECO:0000256" key="6">
    <source>
        <dbReference type="SAM" id="Coils"/>
    </source>
</evidence>
<dbReference type="GO" id="GO:0000381">
    <property type="term" value="P:regulation of alternative mRNA splicing, via spliceosome"/>
    <property type="evidence" value="ECO:0007669"/>
    <property type="project" value="InterPro"/>
</dbReference>
<evidence type="ECO:0000256" key="4">
    <source>
        <dbReference type="ARBA" id="ARBA00023187"/>
    </source>
</evidence>
<dbReference type="AlphaFoldDB" id="A0A1R2BS58"/>
<dbReference type="Proteomes" id="UP000187209">
    <property type="component" value="Unassembled WGS sequence"/>
</dbReference>
<feature type="coiled-coil region" evidence="6">
    <location>
        <begin position="33"/>
        <end position="60"/>
    </location>
</feature>
<dbReference type="GO" id="GO:0006397">
    <property type="term" value="P:mRNA processing"/>
    <property type="evidence" value="ECO:0007669"/>
    <property type="project" value="UniProtKB-KW"/>
</dbReference>
<dbReference type="OrthoDB" id="10448153at2759"/>
<keyword evidence="8" id="KW-1185">Reference proteome</keyword>
<evidence type="ECO:0000256" key="1">
    <source>
        <dbReference type="ARBA" id="ARBA00004123"/>
    </source>
</evidence>